<comment type="caution">
    <text evidence="3">The sequence shown here is derived from an EMBL/GenBank/DDBJ whole genome shotgun (WGS) entry which is preliminary data.</text>
</comment>
<reference evidence="3" key="1">
    <citation type="journal article" date="2015" name="Nature">
        <title>Complex archaea that bridge the gap between prokaryotes and eukaryotes.</title>
        <authorList>
            <person name="Spang A."/>
            <person name="Saw J.H."/>
            <person name="Jorgensen S.L."/>
            <person name="Zaremba-Niedzwiedzka K."/>
            <person name="Martijn J."/>
            <person name="Lind A.E."/>
            <person name="van Eijk R."/>
            <person name="Schleper C."/>
            <person name="Guy L."/>
            <person name="Ettema T.J."/>
        </authorList>
    </citation>
    <scope>NUCLEOTIDE SEQUENCE</scope>
</reference>
<keyword evidence="2" id="KW-0546">Nucleotide metabolism</keyword>
<name>A0A0F9LRJ2_9ZZZZ</name>
<dbReference type="NCBIfam" id="TIGR02274">
    <property type="entry name" value="dCTP_deam"/>
    <property type="match status" value="1"/>
</dbReference>
<dbReference type="GO" id="GO:0008829">
    <property type="term" value="F:dCTP deaminase activity"/>
    <property type="evidence" value="ECO:0007669"/>
    <property type="project" value="InterPro"/>
</dbReference>
<proteinExistence type="inferred from homology"/>
<dbReference type="PANTHER" id="PTHR42680:SF3">
    <property type="entry name" value="DCTP DEAMINASE"/>
    <property type="match status" value="1"/>
</dbReference>
<dbReference type="AlphaFoldDB" id="A0A0F9LRJ2"/>
<keyword evidence="1" id="KW-0378">Hydrolase</keyword>
<dbReference type="GO" id="GO:0015949">
    <property type="term" value="P:nucleobase-containing small molecule interconversion"/>
    <property type="evidence" value="ECO:0007669"/>
    <property type="project" value="TreeGrafter"/>
</dbReference>
<dbReference type="Gene3D" id="2.70.40.10">
    <property type="match status" value="1"/>
</dbReference>
<evidence type="ECO:0000256" key="1">
    <source>
        <dbReference type="ARBA" id="ARBA00022801"/>
    </source>
</evidence>
<evidence type="ECO:0000256" key="2">
    <source>
        <dbReference type="ARBA" id="ARBA00023080"/>
    </source>
</evidence>
<dbReference type="SUPFAM" id="SSF51283">
    <property type="entry name" value="dUTPase-like"/>
    <property type="match status" value="1"/>
</dbReference>
<dbReference type="CDD" id="cd07557">
    <property type="entry name" value="trimeric_dUTPase"/>
    <property type="match status" value="1"/>
</dbReference>
<dbReference type="EMBL" id="LAZR01011824">
    <property type="protein sequence ID" value="KKM58364.1"/>
    <property type="molecule type" value="Genomic_DNA"/>
</dbReference>
<organism evidence="3">
    <name type="scientific">marine sediment metagenome</name>
    <dbReference type="NCBI Taxonomy" id="412755"/>
    <lineage>
        <taxon>unclassified sequences</taxon>
        <taxon>metagenomes</taxon>
        <taxon>ecological metagenomes</taxon>
    </lineage>
</organism>
<dbReference type="Pfam" id="PF22769">
    <property type="entry name" value="DCD"/>
    <property type="match status" value="1"/>
</dbReference>
<dbReference type="InterPro" id="IPR033704">
    <property type="entry name" value="dUTPase_trimeric"/>
</dbReference>
<dbReference type="InterPro" id="IPR036157">
    <property type="entry name" value="dUTPase-like_sf"/>
</dbReference>
<dbReference type="GO" id="GO:0006229">
    <property type="term" value="P:dUTP biosynthetic process"/>
    <property type="evidence" value="ECO:0007669"/>
    <property type="project" value="InterPro"/>
</dbReference>
<dbReference type="InterPro" id="IPR011962">
    <property type="entry name" value="dCTP_deaminase"/>
</dbReference>
<protein>
    <submittedName>
        <fullName evidence="3">Uncharacterized protein</fullName>
    </submittedName>
</protein>
<sequence>MLVSKMLKNDRWIMEMASKGMIEPFADNAKKAGTISSGTSAYGYDMRVSDEFRVFQPLEEGGFVDPKAFSEGNFTEYKGSACVIPPNSYALGRSLEYFRIPRDVLAICFGKSTYARCGVVVNITPLEPEWEGYVTISISNTTPLPAKIYSNEGIAQVLFLGADQVCETSYADKAGKYQAQKEITPPKA</sequence>
<accession>A0A0F9LRJ2</accession>
<dbReference type="PANTHER" id="PTHR42680">
    <property type="entry name" value="DCTP DEAMINASE"/>
    <property type="match status" value="1"/>
</dbReference>
<gene>
    <name evidence="3" type="ORF">LCGC14_1549490</name>
</gene>
<dbReference type="HAMAP" id="MF_00146">
    <property type="entry name" value="dCTP_deaminase"/>
    <property type="match status" value="1"/>
</dbReference>
<evidence type="ECO:0000313" key="3">
    <source>
        <dbReference type="EMBL" id="KKM58364.1"/>
    </source>
</evidence>